<accession>A0ABN2RTX7</accession>
<dbReference type="SUPFAM" id="SSF52402">
    <property type="entry name" value="Adenine nucleotide alpha hydrolases-like"/>
    <property type="match status" value="2"/>
</dbReference>
<dbReference type="PRINTS" id="PR01438">
    <property type="entry name" value="UNVRSLSTRESS"/>
</dbReference>
<feature type="domain" description="UspA" evidence="2">
    <location>
        <begin position="144"/>
        <end position="282"/>
    </location>
</feature>
<dbReference type="InterPro" id="IPR014729">
    <property type="entry name" value="Rossmann-like_a/b/a_fold"/>
</dbReference>
<evidence type="ECO:0000259" key="2">
    <source>
        <dbReference type="Pfam" id="PF00582"/>
    </source>
</evidence>
<dbReference type="InterPro" id="IPR006015">
    <property type="entry name" value="Universal_stress_UspA"/>
</dbReference>
<dbReference type="RefSeq" id="WP_344047975.1">
    <property type="nucleotide sequence ID" value="NZ_BAAAPB010000005.1"/>
</dbReference>
<name>A0ABN2RTX7_9ACTN</name>
<evidence type="ECO:0000313" key="3">
    <source>
        <dbReference type="EMBL" id="GAA1974808.1"/>
    </source>
</evidence>
<feature type="domain" description="UspA" evidence="2">
    <location>
        <begin position="7"/>
        <end position="136"/>
    </location>
</feature>
<proteinExistence type="inferred from homology"/>
<dbReference type="Proteomes" id="UP001500571">
    <property type="component" value="Unassembled WGS sequence"/>
</dbReference>
<organism evidence="3 4">
    <name type="scientific">Nocardioides panacihumi</name>
    <dbReference type="NCBI Taxonomy" id="400774"/>
    <lineage>
        <taxon>Bacteria</taxon>
        <taxon>Bacillati</taxon>
        <taxon>Actinomycetota</taxon>
        <taxon>Actinomycetes</taxon>
        <taxon>Propionibacteriales</taxon>
        <taxon>Nocardioidaceae</taxon>
        <taxon>Nocardioides</taxon>
    </lineage>
</organism>
<protein>
    <submittedName>
        <fullName evidence="3">Universal stress protein</fullName>
    </submittedName>
</protein>
<reference evidence="3 4" key="1">
    <citation type="journal article" date="2019" name="Int. J. Syst. Evol. Microbiol.">
        <title>The Global Catalogue of Microorganisms (GCM) 10K type strain sequencing project: providing services to taxonomists for standard genome sequencing and annotation.</title>
        <authorList>
            <consortium name="The Broad Institute Genomics Platform"/>
            <consortium name="The Broad Institute Genome Sequencing Center for Infectious Disease"/>
            <person name="Wu L."/>
            <person name="Ma J."/>
        </authorList>
    </citation>
    <scope>NUCLEOTIDE SEQUENCE [LARGE SCALE GENOMIC DNA]</scope>
    <source>
        <strain evidence="3 4">JCM 15309</strain>
    </source>
</reference>
<dbReference type="Gene3D" id="3.40.50.620">
    <property type="entry name" value="HUPs"/>
    <property type="match status" value="2"/>
</dbReference>
<sequence length="282" mass="29974">MDTALSRIVVGYDGSPDADLALQWGAQTARRRDLALETVIVVNDLDPVLGHHHEHAEQAAAEWRELAVTVLSSSDLDDSGIAVRHGPTVPTLLAASHGAEMLVVGSRGHGLMTGSLTGSVSQHLARHATCPVVVVRRPHRPDSRHIVVGVDGSPESDRALRFACGLARAQQQTVFAVHGFHAVTPAKGTTDDIFSSEVAIRIEHAERLLRDWVAAAARENPDVEILTESIAVSPVRALVDSSAVASMVVVGSRGRDAFAELLLGSVSQRVLHDAHCSVAVVR</sequence>
<dbReference type="PANTHER" id="PTHR46268:SF6">
    <property type="entry name" value="UNIVERSAL STRESS PROTEIN UP12"/>
    <property type="match status" value="1"/>
</dbReference>
<comment type="similarity">
    <text evidence="1">Belongs to the universal stress protein A family.</text>
</comment>
<keyword evidence="4" id="KW-1185">Reference proteome</keyword>
<comment type="caution">
    <text evidence="3">The sequence shown here is derived from an EMBL/GenBank/DDBJ whole genome shotgun (WGS) entry which is preliminary data.</text>
</comment>
<gene>
    <name evidence="3" type="ORF">GCM10009798_40060</name>
</gene>
<dbReference type="InterPro" id="IPR006016">
    <property type="entry name" value="UspA"/>
</dbReference>
<dbReference type="CDD" id="cd00293">
    <property type="entry name" value="USP-like"/>
    <property type="match status" value="1"/>
</dbReference>
<dbReference type="PANTHER" id="PTHR46268">
    <property type="entry name" value="STRESS RESPONSE PROTEIN NHAX"/>
    <property type="match status" value="1"/>
</dbReference>
<evidence type="ECO:0000313" key="4">
    <source>
        <dbReference type="Proteomes" id="UP001500571"/>
    </source>
</evidence>
<evidence type="ECO:0000256" key="1">
    <source>
        <dbReference type="ARBA" id="ARBA00008791"/>
    </source>
</evidence>
<dbReference type="EMBL" id="BAAAPB010000005">
    <property type="protein sequence ID" value="GAA1974808.1"/>
    <property type="molecule type" value="Genomic_DNA"/>
</dbReference>
<dbReference type="Pfam" id="PF00582">
    <property type="entry name" value="Usp"/>
    <property type="match status" value="2"/>
</dbReference>